<protein>
    <submittedName>
        <fullName evidence="2">Helix-turn-helix domain-containing protein</fullName>
    </submittedName>
</protein>
<proteinExistence type="predicted"/>
<sequence>MKIIFRTYHFELQPTQEQKVLLDKHFGCIRYVYNYFLNERKEQYQANKKSDNYYKQAATLTELKKKDLNLSIREWTYENGHVLDRDLNAAKNILKEGLKIISSGTGDYTGGDSNKTLATKHKSVKPEAHLSLAHG</sequence>
<name>A0ABR7YD85_9SPHI</name>
<organism evidence="2 3">
    <name type="scientific">Sphingobacterium litopenaei</name>
    <dbReference type="NCBI Taxonomy" id="2763500"/>
    <lineage>
        <taxon>Bacteria</taxon>
        <taxon>Pseudomonadati</taxon>
        <taxon>Bacteroidota</taxon>
        <taxon>Sphingobacteriia</taxon>
        <taxon>Sphingobacteriales</taxon>
        <taxon>Sphingobacteriaceae</taxon>
        <taxon>Sphingobacterium</taxon>
    </lineage>
</organism>
<evidence type="ECO:0000313" key="3">
    <source>
        <dbReference type="Proteomes" id="UP000651271"/>
    </source>
</evidence>
<keyword evidence="3" id="KW-1185">Reference proteome</keyword>
<accession>A0ABR7YD85</accession>
<dbReference type="Pfam" id="PF12323">
    <property type="entry name" value="HTH_OrfB_IS605"/>
    <property type="match status" value="1"/>
</dbReference>
<reference evidence="2 3" key="1">
    <citation type="submission" date="2020-08" db="EMBL/GenBank/DDBJ databases">
        <title>Sphingobacterium sp. DN04309 isolated from aquaculture water.</title>
        <authorList>
            <person name="Zhang M."/>
        </authorList>
    </citation>
    <scope>NUCLEOTIDE SEQUENCE [LARGE SCALE GENOMIC DNA]</scope>
    <source>
        <strain evidence="2 3">DN04309</strain>
    </source>
</reference>
<evidence type="ECO:0000313" key="2">
    <source>
        <dbReference type="EMBL" id="MBD1429273.1"/>
    </source>
</evidence>
<evidence type="ECO:0000259" key="1">
    <source>
        <dbReference type="Pfam" id="PF12323"/>
    </source>
</evidence>
<dbReference type="RefSeq" id="WP_190301852.1">
    <property type="nucleotide sequence ID" value="NZ_JACOIJ010000009.1"/>
</dbReference>
<dbReference type="InterPro" id="IPR021027">
    <property type="entry name" value="Transposase_put_HTH"/>
</dbReference>
<comment type="caution">
    <text evidence="2">The sequence shown here is derived from an EMBL/GenBank/DDBJ whole genome shotgun (WGS) entry which is preliminary data.</text>
</comment>
<dbReference type="EMBL" id="JACOIJ010000009">
    <property type="protein sequence ID" value="MBD1429273.1"/>
    <property type="molecule type" value="Genomic_DNA"/>
</dbReference>
<dbReference type="Proteomes" id="UP000651271">
    <property type="component" value="Unassembled WGS sequence"/>
</dbReference>
<feature type="domain" description="Transposase putative helix-turn-helix" evidence="1">
    <location>
        <begin position="6"/>
        <end position="49"/>
    </location>
</feature>
<gene>
    <name evidence="2" type="ORF">H8B04_06785</name>
</gene>